<evidence type="ECO:0000313" key="3">
    <source>
        <dbReference type="EMBL" id="SNR72246.1"/>
    </source>
</evidence>
<dbReference type="InterPro" id="IPR011990">
    <property type="entry name" value="TPR-like_helical_dom_sf"/>
</dbReference>
<organism evidence="3 4">
    <name type="scientific">Actinoplanes regularis</name>
    <dbReference type="NCBI Taxonomy" id="52697"/>
    <lineage>
        <taxon>Bacteria</taxon>
        <taxon>Bacillati</taxon>
        <taxon>Actinomycetota</taxon>
        <taxon>Actinomycetes</taxon>
        <taxon>Micromonosporales</taxon>
        <taxon>Micromonosporaceae</taxon>
        <taxon>Actinoplanes</taxon>
    </lineage>
</organism>
<keyword evidence="4" id="KW-1185">Reference proteome</keyword>
<dbReference type="Proteomes" id="UP000198415">
    <property type="component" value="Unassembled WGS sequence"/>
</dbReference>
<reference evidence="3 4" key="1">
    <citation type="submission" date="2017-06" db="EMBL/GenBank/DDBJ databases">
        <authorList>
            <person name="Kim H.J."/>
            <person name="Triplett B.A."/>
        </authorList>
    </citation>
    <scope>NUCLEOTIDE SEQUENCE [LARGE SCALE GENOMIC DNA]</scope>
    <source>
        <strain evidence="3 4">DSM 43151</strain>
    </source>
</reference>
<evidence type="ECO:0000256" key="1">
    <source>
        <dbReference type="ARBA" id="ARBA00022737"/>
    </source>
</evidence>
<accession>A0A238YLW3</accession>
<evidence type="ECO:0000259" key="2">
    <source>
        <dbReference type="Pfam" id="PF24883"/>
    </source>
</evidence>
<dbReference type="InterPro" id="IPR056884">
    <property type="entry name" value="NPHP3-like_N"/>
</dbReference>
<protein>
    <recommendedName>
        <fullName evidence="2">Nephrocystin 3-like N-terminal domain-containing protein</fullName>
    </recommendedName>
</protein>
<dbReference type="Gene3D" id="1.25.40.10">
    <property type="entry name" value="Tetratricopeptide repeat domain"/>
    <property type="match status" value="4"/>
</dbReference>
<dbReference type="AlphaFoldDB" id="A0A238YLW3"/>
<name>A0A238YLW3_9ACTN</name>
<dbReference type="EMBL" id="FZNR01000005">
    <property type="protein sequence ID" value="SNR72246.1"/>
    <property type="molecule type" value="Genomic_DNA"/>
</dbReference>
<proteinExistence type="predicted"/>
<sequence>MVGYGEHGGIGVGTAGVVNVFLSGAGPSAAARSAYLAQVRRIAPPELQDRDPELAELARFCLDDHRGPYVWWQAGPWAGKSALLSTFVLNPPAQVRERVRVVVFFITARLAGSDTRAAFTAAVTEQLVALTGEKPPPVVDEGSRERWMLDLLTRAAATCLRRETRLVLLVDGLDEDRSTTGGDGAHSIAGLLPANPPAGMRIVVAGRPDPPIPDDVPHWHPLRDPGIVRRLTASPYAQNLQHLGRDELRRLLNGTRVEQDLLGLLTAARGGLSGADLRELTEADPLDIEDVLHTVAGRTFTRRAAHWDPVAGPEVYLLGHEELQQTAAGYLGESRLAAYRARLHAWADNYRTPGDTRPAWPAGTPEYLMRGYPRVLADTRDLPRLVDLATDSVRHDRMFDLSGGDTTAINEIILAQNLVLAEPEPDLEVMALLSIRRNSLADRNTKIPTDLPAVWAQLGHPARADAFARSIPGPDQQAEALAAVVPAVAAAGDPDHAEALARSIPDQSRQAAALTMLVKAAAAAGDHGRAWRLAADAEQIARSIPVWYHQATALTMLVKAVAVAGDPDRAEQIARSGPDPYQRVEVLTALAVSGDHDRARRLAADAEQIARSIADSYWRDQALSEVAPVLAAAGDRDRAERIARALTDTGMRESALTEVAREMAAAGEHDRAERVARSITDRIQQVLALADVVREVAAAGDHGRAEQIARSIPDPYLPGRAQALADVVREMAVAGDHDRAEQIARSVPDPYWQVQALVMVIGAVAGTGDDDRVRRLAADAEQIAWSVSDPKEQRQALIVVLRKVAAVGDHDRAEQIARGLTEPYQQAEALTVVARAAATAGDHDRGRRLAADAGRIARSVADPYRQTEALIAVVRAVAVTGDHARAEQIARGLTDPNRQARALAVVAGEVAGTGDYDRAEQAGLVHNALPISPLEALLANIEAVAGAGEHDRAEQIARATTDPHDQARALATLAGALAVAGEHDRAEQTALSITDPYEQGKALTALARVVGPPGAYRLLGEAFAAGPWWIPLPVVARIAPDVVISVADVATEDAILPAA</sequence>
<evidence type="ECO:0000313" key="4">
    <source>
        <dbReference type="Proteomes" id="UP000198415"/>
    </source>
</evidence>
<feature type="domain" description="Nephrocystin 3-like N-terminal" evidence="2">
    <location>
        <begin position="65"/>
        <end position="178"/>
    </location>
</feature>
<keyword evidence="1" id="KW-0677">Repeat</keyword>
<dbReference type="Pfam" id="PF24883">
    <property type="entry name" value="NPHP3_N"/>
    <property type="match status" value="1"/>
</dbReference>
<gene>
    <name evidence="3" type="ORF">SAMN06264365_10523</name>
</gene>